<protein>
    <submittedName>
        <fullName evidence="3">ATP-binding protein</fullName>
    </submittedName>
</protein>
<proteinExistence type="predicted"/>
<dbReference type="Proteomes" id="UP000436181">
    <property type="component" value="Unassembled WGS sequence"/>
</dbReference>
<comment type="caution">
    <text evidence="3">The sequence shown here is derived from an EMBL/GenBank/DDBJ whole genome shotgun (WGS) entry which is preliminary data.</text>
</comment>
<dbReference type="InterPro" id="IPR027417">
    <property type="entry name" value="P-loop_NTPase"/>
</dbReference>
<keyword evidence="3" id="KW-0547">Nucleotide-binding</keyword>
<dbReference type="Gene3D" id="3.40.50.300">
    <property type="entry name" value="P-loop containing nucleotide triphosphate hydrolases"/>
    <property type="match status" value="2"/>
</dbReference>
<reference evidence="3 4" key="1">
    <citation type="submission" date="2019-10" db="EMBL/GenBank/DDBJ databases">
        <title>Corynebacterium sp novel species isolated from the respiratory tract of Marmot.</title>
        <authorList>
            <person name="Zhang G."/>
        </authorList>
    </citation>
    <scope>NUCLEOTIDE SEQUENCE [LARGE SCALE GENOMIC DNA]</scope>
    <source>
        <strain evidence="3 4">336</strain>
    </source>
</reference>
<keyword evidence="3" id="KW-0067">ATP-binding</keyword>
<dbReference type="CDD" id="cd00267">
    <property type="entry name" value="ABC_ATPase"/>
    <property type="match status" value="1"/>
</dbReference>
<feature type="compositionally biased region" description="Polar residues" evidence="1">
    <location>
        <begin position="416"/>
        <end position="432"/>
    </location>
</feature>
<evidence type="ECO:0000313" key="3">
    <source>
        <dbReference type="EMBL" id="KAB3519840.1"/>
    </source>
</evidence>
<evidence type="ECO:0000256" key="1">
    <source>
        <dbReference type="SAM" id="MobiDB-lite"/>
    </source>
</evidence>
<organism evidence="3 4">
    <name type="scientific">Corynebacterium zhongnanshanii</name>
    <dbReference type="NCBI Taxonomy" id="2768834"/>
    <lineage>
        <taxon>Bacteria</taxon>
        <taxon>Bacillati</taxon>
        <taxon>Actinomycetota</taxon>
        <taxon>Actinomycetes</taxon>
        <taxon>Mycobacteriales</taxon>
        <taxon>Corynebacteriaceae</taxon>
        <taxon>Corynebacterium</taxon>
    </lineage>
</organism>
<dbReference type="Pfam" id="PF13304">
    <property type="entry name" value="AAA_21"/>
    <property type="match status" value="1"/>
</dbReference>
<dbReference type="GO" id="GO:0005524">
    <property type="term" value="F:ATP binding"/>
    <property type="evidence" value="ECO:0007669"/>
    <property type="project" value="UniProtKB-KW"/>
</dbReference>
<dbReference type="EMBL" id="WBZJ01000003">
    <property type="protein sequence ID" value="KAB3519840.1"/>
    <property type="molecule type" value="Genomic_DNA"/>
</dbReference>
<dbReference type="InterPro" id="IPR003959">
    <property type="entry name" value="ATPase_AAA_core"/>
</dbReference>
<dbReference type="InterPro" id="IPR038729">
    <property type="entry name" value="Rad50/SbcC_AAA"/>
</dbReference>
<dbReference type="PANTHER" id="PTHR43581:SF4">
    <property type="entry name" value="ATP_GTP PHOSPHATASE"/>
    <property type="match status" value="1"/>
</dbReference>
<dbReference type="InterPro" id="IPR051396">
    <property type="entry name" value="Bact_Antivir_Def_Nuclease"/>
</dbReference>
<gene>
    <name evidence="3" type="ORF">F8377_07955</name>
</gene>
<sequence>MGKYYRETTLKSDIDKLRKMPQKSIYPYYLHSLSIDRLRGLSDTEIEFRFPVTAVIGVNGSGKSTVLGAAALSSQSIKPQVFFARAGKYDDSMRGWSVEYRQNIGQNGIDNVKTSCTTYPDARWRRNKAISTRPVTYIGVTRTIPANERKNLTKFSGLKFTASHEIPLSDTVKNEVKQIISKETENYIRLSIESGNQKRRTGPREIYAVDSGSSKGTNYSQFHFGAGEASIISIVDEIERSDDYSLILIDELENGLHPVAVNRLVEYLLRVAKRKKVQIIFTTHSNDALKALPDEAVYYVTSGKLSRGKPDVETLKTLTGDVDTSLAFLVEDKAAKNFVEGMLRTYRSQYNPQKAPNLDEIEVHFVGGAQNVEQQTKSLTNSTFVKFPVVGLLDGDQSQKQEGEIRAKKFKDWNNKYNSEGSAESNPGQNAPRSYMGFLPGKYDPEQVLFQDTIQAFNNKTSDGIQTTLEKLTVMLGLTPDHIPEVRQLCERINLEIQDFHTVFERLNDELHCSGVQIVETAFVNSWCEAYPEKVRNFFKPFEDLIPMRTFAVF</sequence>
<dbReference type="Pfam" id="PF13476">
    <property type="entry name" value="AAA_23"/>
    <property type="match status" value="1"/>
</dbReference>
<evidence type="ECO:0000259" key="2">
    <source>
        <dbReference type="SMART" id="SM00382"/>
    </source>
</evidence>
<feature type="region of interest" description="Disordered" evidence="1">
    <location>
        <begin position="416"/>
        <end position="435"/>
    </location>
</feature>
<dbReference type="PANTHER" id="PTHR43581">
    <property type="entry name" value="ATP/GTP PHOSPHATASE"/>
    <property type="match status" value="1"/>
</dbReference>
<dbReference type="RefSeq" id="WP_151844621.1">
    <property type="nucleotide sequence ID" value="NZ_WBZJ01000003.1"/>
</dbReference>
<dbReference type="SUPFAM" id="SSF52540">
    <property type="entry name" value="P-loop containing nucleoside triphosphate hydrolases"/>
    <property type="match status" value="1"/>
</dbReference>
<dbReference type="InterPro" id="IPR003593">
    <property type="entry name" value="AAA+_ATPase"/>
</dbReference>
<name>A0ABQ6VC78_9CORY</name>
<dbReference type="SMART" id="SM00382">
    <property type="entry name" value="AAA"/>
    <property type="match status" value="1"/>
</dbReference>
<evidence type="ECO:0000313" key="4">
    <source>
        <dbReference type="Proteomes" id="UP000436181"/>
    </source>
</evidence>
<keyword evidence="4" id="KW-1185">Reference proteome</keyword>
<feature type="domain" description="AAA+ ATPase" evidence="2">
    <location>
        <begin position="49"/>
        <end position="311"/>
    </location>
</feature>
<accession>A0ABQ6VC78</accession>